<comment type="caution">
    <text evidence="3">The sequence shown here is derived from an EMBL/GenBank/DDBJ whole genome shotgun (WGS) entry which is preliminary data.</text>
</comment>
<reference evidence="3 4" key="1">
    <citation type="submission" date="2023-10" db="EMBL/GenBank/DDBJ databases">
        <title>Noviherbaspirillum sp. CPCC 100848 genome assembly.</title>
        <authorList>
            <person name="Li X.Y."/>
            <person name="Fang X.M."/>
        </authorList>
    </citation>
    <scope>NUCLEOTIDE SEQUENCE [LARGE SCALE GENOMIC DNA]</scope>
    <source>
        <strain evidence="3 4">CPCC 100848</strain>
    </source>
</reference>
<evidence type="ECO:0000259" key="2">
    <source>
        <dbReference type="PROSITE" id="PS50071"/>
    </source>
</evidence>
<evidence type="ECO:0000256" key="1">
    <source>
        <dbReference type="SAM" id="SignalP"/>
    </source>
</evidence>
<name>A0ABU6JEH6_9BURK</name>
<keyword evidence="1" id="KW-0732">Signal</keyword>
<dbReference type="Proteomes" id="UP001352263">
    <property type="component" value="Unassembled WGS sequence"/>
</dbReference>
<keyword evidence="4" id="KW-1185">Reference proteome</keyword>
<feature type="signal peptide" evidence="1">
    <location>
        <begin position="1"/>
        <end position="23"/>
    </location>
</feature>
<feature type="chain" id="PRO_5045136833" description="Homeobox domain-containing protein" evidence="1">
    <location>
        <begin position="24"/>
        <end position="198"/>
    </location>
</feature>
<evidence type="ECO:0000313" key="3">
    <source>
        <dbReference type="EMBL" id="MEC4722063.1"/>
    </source>
</evidence>
<dbReference type="PROSITE" id="PS50071">
    <property type="entry name" value="HOMEOBOX_2"/>
    <property type="match status" value="1"/>
</dbReference>
<dbReference type="InterPro" id="IPR001356">
    <property type="entry name" value="HD"/>
</dbReference>
<dbReference type="Gene3D" id="1.10.10.60">
    <property type="entry name" value="Homeodomain-like"/>
    <property type="match status" value="1"/>
</dbReference>
<dbReference type="EMBL" id="JAWIIV010000025">
    <property type="protein sequence ID" value="MEC4722063.1"/>
    <property type="molecule type" value="Genomic_DNA"/>
</dbReference>
<dbReference type="RefSeq" id="WP_326508743.1">
    <property type="nucleotide sequence ID" value="NZ_JAWIIV010000025.1"/>
</dbReference>
<organism evidence="3 4">
    <name type="scientific">Noviherbaspirillum album</name>
    <dbReference type="NCBI Taxonomy" id="3080276"/>
    <lineage>
        <taxon>Bacteria</taxon>
        <taxon>Pseudomonadati</taxon>
        <taxon>Pseudomonadota</taxon>
        <taxon>Betaproteobacteria</taxon>
        <taxon>Burkholderiales</taxon>
        <taxon>Oxalobacteraceae</taxon>
        <taxon>Noviherbaspirillum</taxon>
    </lineage>
</organism>
<evidence type="ECO:0000313" key="4">
    <source>
        <dbReference type="Proteomes" id="UP001352263"/>
    </source>
</evidence>
<gene>
    <name evidence="3" type="ORF">RY831_23115</name>
</gene>
<sequence>MNAKKLVTTLLAALALTSASLSAVSAQGMPPSGIDQTQAQIRVRIEQGIASGRINPREADALYQRERELHVREMQMRRDGRASPHERAALRHDLEAMRVDVERAMSRHSSASSFPATRPGSDVANAHIRARIEHGIRSGQLTPREAGRLRVQERELYHLEARFSSDGYLSRGERRQLREELAILDRDIERLMANRRYR</sequence>
<accession>A0ABU6JEH6</accession>
<proteinExistence type="predicted"/>
<feature type="domain" description="Homeobox" evidence="2">
    <location>
        <begin position="142"/>
        <end position="198"/>
    </location>
</feature>
<protein>
    <recommendedName>
        <fullName evidence="2">Homeobox domain-containing protein</fullName>
    </recommendedName>
</protein>